<evidence type="ECO:0000313" key="6">
    <source>
        <dbReference type="EMBL" id="GIF04238.1"/>
    </source>
</evidence>
<dbReference type="CDD" id="cd03801">
    <property type="entry name" value="GT4_PimA-like"/>
    <property type="match status" value="1"/>
</dbReference>
<evidence type="ECO:0000259" key="5">
    <source>
        <dbReference type="Pfam" id="PF13439"/>
    </source>
</evidence>
<feature type="region of interest" description="Disordered" evidence="3">
    <location>
        <begin position="498"/>
        <end position="525"/>
    </location>
</feature>
<evidence type="ECO:0000256" key="1">
    <source>
        <dbReference type="ARBA" id="ARBA00022676"/>
    </source>
</evidence>
<evidence type="ECO:0000259" key="4">
    <source>
        <dbReference type="Pfam" id="PF00534"/>
    </source>
</evidence>
<feature type="domain" description="Glycosyltransferase subfamily 4-like N-terminal" evidence="5">
    <location>
        <begin position="199"/>
        <end position="306"/>
    </location>
</feature>
<dbReference type="Gene3D" id="3.40.50.2000">
    <property type="entry name" value="Glycogen Phosphorylase B"/>
    <property type="match status" value="2"/>
</dbReference>
<proteinExistence type="predicted"/>
<protein>
    <recommendedName>
        <fullName evidence="8">Glycosyltransferase</fullName>
    </recommendedName>
</protein>
<accession>A0A919TIZ5</accession>
<dbReference type="InterPro" id="IPR028098">
    <property type="entry name" value="Glyco_trans_4-like_N"/>
</dbReference>
<dbReference type="EMBL" id="BOMW01000017">
    <property type="protein sequence ID" value="GIF04238.1"/>
    <property type="molecule type" value="Genomic_DNA"/>
</dbReference>
<dbReference type="Proteomes" id="UP000629619">
    <property type="component" value="Unassembled WGS sequence"/>
</dbReference>
<comment type="caution">
    <text evidence="6">The sequence shown here is derived from an EMBL/GenBank/DDBJ whole genome shotgun (WGS) entry which is preliminary data.</text>
</comment>
<feature type="domain" description="Glycosyl transferase family 1" evidence="4">
    <location>
        <begin position="317"/>
        <end position="458"/>
    </location>
</feature>
<evidence type="ECO:0000256" key="3">
    <source>
        <dbReference type="SAM" id="MobiDB-lite"/>
    </source>
</evidence>
<dbReference type="InterPro" id="IPR001296">
    <property type="entry name" value="Glyco_trans_1"/>
</dbReference>
<dbReference type="AlphaFoldDB" id="A0A919TIZ5"/>
<dbReference type="PANTHER" id="PTHR45947">
    <property type="entry name" value="SULFOQUINOVOSYL TRANSFERASE SQD2"/>
    <property type="match status" value="1"/>
</dbReference>
<dbReference type="GO" id="GO:1901137">
    <property type="term" value="P:carbohydrate derivative biosynthetic process"/>
    <property type="evidence" value="ECO:0007669"/>
    <property type="project" value="UniProtKB-ARBA"/>
</dbReference>
<evidence type="ECO:0000256" key="2">
    <source>
        <dbReference type="ARBA" id="ARBA00022679"/>
    </source>
</evidence>
<sequence>MPPEMNVIYLALGARRVRAAAAHTAQLAADGHRVTLARGDDPAWSAVTVASSVQVVRVGSAAEARRLAQSADVAYAGDAEALAAVYGLDTRTEPAADPDRQPSPADLAVVTPWYPSPDDPFAGAFVRASTAAVRDHFERVAVLHTQSWFYPPGRLRGQLLGVAAERQALRCGNNVVFDDPEGEISRVAVPTPAGGDYLAYGDEQTAALRAALPTGRIEAPVVHAHTGIMAGVVAGRLARPDARVVVTEHATFLAKVFAQPGAQRRYAEMLDRADVLLCVSESLRTQIAGFFPGHAGKLRVVPNAIDFGAFTTRPEPPTAPNRWLYLGRLMEHKGVLTLIDAFTQLAAEDPALSLALVGSGPLAETVDARIAAAGLTGRITRRPPVGPDEVTALLHEHDVLAHASVRETFGMTIVESIATGTPVLVALSEGPAETLAGVRDAAGATFPPTTDPSVIVAAYRRLRDRFAGLDLPGARAALAARYGREAVAAQLLDAYAGGSTGGSPMPVPPRRRRTGSPLPEATARAARRVVRKFT</sequence>
<dbReference type="Pfam" id="PF00534">
    <property type="entry name" value="Glycos_transf_1"/>
    <property type="match status" value="1"/>
</dbReference>
<dbReference type="PANTHER" id="PTHR45947:SF13">
    <property type="entry name" value="TRANSFERASE"/>
    <property type="match status" value="1"/>
</dbReference>
<name>A0A919TIZ5_9ACTN</name>
<organism evidence="6 7">
    <name type="scientific">Actinoplanes siamensis</name>
    <dbReference type="NCBI Taxonomy" id="1223317"/>
    <lineage>
        <taxon>Bacteria</taxon>
        <taxon>Bacillati</taxon>
        <taxon>Actinomycetota</taxon>
        <taxon>Actinomycetes</taxon>
        <taxon>Micromonosporales</taxon>
        <taxon>Micromonosporaceae</taxon>
        <taxon>Actinoplanes</taxon>
    </lineage>
</organism>
<dbReference type="InterPro" id="IPR050194">
    <property type="entry name" value="Glycosyltransferase_grp1"/>
</dbReference>
<evidence type="ECO:0000313" key="7">
    <source>
        <dbReference type="Proteomes" id="UP000629619"/>
    </source>
</evidence>
<dbReference type="GO" id="GO:0016757">
    <property type="term" value="F:glycosyltransferase activity"/>
    <property type="evidence" value="ECO:0007669"/>
    <property type="project" value="UniProtKB-KW"/>
</dbReference>
<reference evidence="6" key="1">
    <citation type="submission" date="2021-01" db="EMBL/GenBank/DDBJ databases">
        <title>Whole genome shotgun sequence of Actinoplanes siamensis NBRC 109076.</title>
        <authorList>
            <person name="Komaki H."/>
            <person name="Tamura T."/>
        </authorList>
    </citation>
    <scope>NUCLEOTIDE SEQUENCE</scope>
    <source>
        <strain evidence="6">NBRC 109076</strain>
    </source>
</reference>
<dbReference type="Pfam" id="PF13439">
    <property type="entry name" value="Glyco_transf_4"/>
    <property type="match status" value="1"/>
</dbReference>
<keyword evidence="7" id="KW-1185">Reference proteome</keyword>
<evidence type="ECO:0008006" key="8">
    <source>
        <dbReference type="Google" id="ProtNLM"/>
    </source>
</evidence>
<keyword evidence="2" id="KW-0808">Transferase</keyword>
<keyword evidence="1" id="KW-0328">Glycosyltransferase</keyword>
<dbReference type="SUPFAM" id="SSF53756">
    <property type="entry name" value="UDP-Glycosyltransferase/glycogen phosphorylase"/>
    <property type="match status" value="1"/>
</dbReference>
<gene>
    <name evidence="6" type="ORF">Asi03nite_17760</name>
</gene>